<evidence type="ECO:0000256" key="2">
    <source>
        <dbReference type="ARBA" id="ARBA00022448"/>
    </source>
</evidence>
<dbReference type="PANTHER" id="PTHR42788:SF7">
    <property type="entry name" value="NITRATE ABC TRANSPORTER ATP-BINDING PROTEIN"/>
    <property type="match status" value="1"/>
</dbReference>
<evidence type="ECO:0000259" key="7">
    <source>
        <dbReference type="PROSITE" id="PS50893"/>
    </source>
</evidence>
<dbReference type="Pfam" id="PF00005">
    <property type="entry name" value="ABC_tran"/>
    <property type="match status" value="1"/>
</dbReference>
<protein>
    <submittedName>
        <fullName evidence="8">ATP-binding cassette domain-containing protein</fullName>
    </submittedName>
</protein>
<dbReference type="InterPro" id="IPR017871">
    <property type="entry name" value="ABC_transporter-like_CS"/>
</dbReference>
<evidence type="ECO:0000256" key="6">
    <source>
        <dbReference type="ARBA" id="ARBA00023136"/>
    </source>
</evidence>
<keyword evidence="5 8" id="KW-0067">ATP-binding</keyword>
<keyword evidence="9" id="KW-1185">Reference proteome</keyword>
<dbReference type="PROSITE" id="PS00211">
    <property type="entry name" value="ABC_TRANSPORTER_1"/>
    <property type="match status" value="1"/>
</dbReference>
<dbReference type="GO" id="GO:0016887">
    <property type="term" value="F:ATP hydrolysis activity"/>
    <property type="evidence" value="ECO:0007669"/>
    <property type="project" value="InterPro"/>
</dbReference>
<reference evidence="8" key="1">
    <citation type="submission" date="2020-08" db="EMBL/GenBank/DDBJ databases">
        <title>Genome public.</title>
        <authorList>
            <person name="Liu C."/>
            <person name="Sun Q."/>
        </authorList>
    </citation>
    <scope>NUCLEOTIDE SEQUENCE</scope>
    <source>
        <strain evidence="8">NSJ-15</strain>
    </source>
</reference>
<dbReference type="InterPro" id="IPR050166">
    <property type="entry name" value="ABC_transporter_ATP-bind"/>
</dbReference>
<dbReference type="InterPro" id="IPR003593">
    <property type="entry name" value="AAA+_ATPase"/>
</dbReference>
<dbReference type="GO" id="GO:0005524">
    <property type="term" value="F:ATP binding"/>
    <property type="evidence" value="ECO:0007669"/>
    <property type="project" value="UniProtKB-KW"/>
</dbReference>
<feature type="domain" description="ABC transporter" evidence="7">
    <location>
        <begin position="2"/>
        <end position="249"/>
    </location>
</feature>
<comment type="caution">
    <text evidence="8">The sequence shown here is derived from an EMBL/GenBank/DDBJ whole genome shotgun (WGS) entry which is preliminary data.</text>
</comment>
<name>A0A8J6PFL2_9FIRM</name>
<dbReference type="AlphaFoldDB" id="A0A8J6PFL2"/>
<evidence type="ECO:0000313" key="8">
    <source>
        <dbReference type="EMBL" id="MBC8611948.1"/>
    </source>
</evidence>
<dbReference type="Gene3D" id="3.40.50.300">
    <property type="entry name" value="P-loop containing nucleotide triphosphate hydrolases"/>
    <property type="match status" value="1"/>
</dbReference>
<dbReference type="GO" id="GO:0005886">
    <property type="term" value="C:plasma membrane"/>
    <property type="evidence" value="ECO:0007669"/>
    <property type="project" value="UniProtKB-SubCell"/>
</dbReference>
<accession>A0A8J6PFL2</accession>
<dbReference type="SUPFAM" id="SSF52540">
    <property type="entry name" value="P-loop containing nucleoside triphosphate hydrolases"/>
    <property type="match status" value="1"/>
</dbReference>
<keyword evidence="2" id="KW-0813">Transport</keyword>
<proteinExistence type="predicted"/>
<evidence type="ECO:0000313" key="9">
    <source>
        <dbReference type="Proteomes" id="UP000632659"/>
    </source>
</evidence>
<dbReference type="InterPro" id="IPR027417">
    <property type="entry name" value="P-loop_NTPase"/>
</dbReference>
<dbReference type="PROSITE" id="PS50893">
    <property type="entry name" value="ABC_TRANSPORTER_2"/>
    <property type="match status" value="1"/>
</dbReference>
<organism evidence="8 9">
    <name type="scientific">Massiliimalia timonensis</name>
    <dbReference type="NCBI Taxonomy" id="1987501"/>
    <lineage>
        <taxon>Bacteria</taxon>
        <taxon>Bacillati</taxon>
        <taxon>Bacillota</taxon>
        <taxon>Clostridia</taxon>
        <taxon>Eubacteriales</taxon>
        <taxon>Oscillospiraceae</taxon>
        <taxon>Massiliimalia</taxon>
    </lineage>
</organism>
<dbReference type="RefSeq" id="WP_154825169.1">
    <property type="nucleotide sequence ID" value="NZ_JACRTL010000009.1"/>
</dbReference>
<dbReference type="Proteomes" id="UP000632659">
    <property type="component" value="Unassembled WGS sequence"/>
</dbReference>
<comment type="subcellular location">
    <subcellularLocation>
        <location evidence="1">Cell membrane</location>
        <topology evidence="1">Peripheral membrane protein</topology>
    </subcellularLocation>
</comment>
<evidence type="ECO:0000256" key="5">
    <source>
        <dbReference type="ARBA" id="ARBA00022840"/>
    </source>
</evidence>
<keyword evidence="6" id="KW-0472">Membrane</keyword>
<keyword evidence="4" id="KW-0547">Nucleotide-binding</keyword>
<dbReference type="PANTHER" id="PTHR42788">
    <property type="entry name" value="TAURINE IMPORT ATP-BINDING PROTEIN-RELATED"/>
    <property type="match status" value="1"/>
</dbReference>
<gene>
    <name evidence="8" type="ORF">H8702_12690</name>
</gene>
<evidence type="ECO:0000256" key="4">
    <source>
        <dbReference type="ARBA" id="ARBA00022741"/>
    </source>
</evidence>
<evidence type="ECO:0000256" key="3">
    <source>
        <dbReference type="ARBA" id="ARBA00022475"/>
    </source>
</evidence>
<dbReference type="SMART" id="SM00382">
    <property type="entry name" value="AAA"/>
    <property type="match status" value="1"/>
</dbReference>
<sequence>MLEVNHIDKTFLAGTPNEHHALCDVSLHLKKGEFVTLIGTNGAGKSTLMNAVSGTFWLDRGTILLDGEDITYKKEHKRSAQIGRLFQDPMKGTAPDMTVEENLAIAYARSKRGALQFALKKSDSAFFREALADFGMGLEERMKTKVGLLSGGQRQAVTLLMSTIAQPKLLLLDEHTAALDPSAAEKVMEITNRIVKQQDLTTLMITHNINQALHTGTRTIMMNAGKIILDLSGEERENMTVPELLELYAQKNHGELDNDRILFSE</sequence>
<evidence type="ECO:0000256" key="1">
    <source>
        <dbReference type="ARBA" id="ARBA00004202"/>
    </source>
</evidence>
<dbReference type="EMBL" id="JACRTL010000009">
    <property type="protein sequence ID" value="MBC8611948.1"/>
    <property type="molecule type" value="Genomic_DNA"/>
</dbReference>
<dbReference type="InterPro" id="IPR003439">
    <property type="entry name" value="ABC_transporter-like_ATP-bd"/>
</dbReference>
<keyword evidence="3" id="KW-1003">Cell membrane</keyword>